<keyword evidence="6 10" id="KW-1133">Transmembrane helix</keyword>
<evidence type="ECO:0000256" key="10">
    <source>
        <dbReference type="HAMAP-Rule" id="MF_02078"/>
    </source>
</evidence>
<feature type="transmembrane region" description="Helical" evidence="10">
    <location>
        <begin position="90"/>
        <end position="109"/>
    </location>
</feature>
<evidence type="ECO:0000256" key="8">
    <source>
        <dbReference type="ARBA" id="ARBA00060041"/>
    </source>
</evidence>
<gene>
    <name evidence="10 12" type="primary">murJ</name>
    <name evidence="12" type="ORF">V0U35_01955</name>
</gene>
<evidence type="ECO:0000313" key="13">
    <source>
        <dbReference type="Proteomes" id="UP001310692"/>
    </source>
</evidence>
<keyword evidence="5 10" id="KW-0573">Peptidoglycan synthesis</keyword>
<feature type="transmembrane region" description="Helical" evidence="10">
    <location>
        <begin position="229"/>
        <end position="253"/>
    </location>
</feature>
<feature type="transmembrane region" description="Helical" evidence="10">
    <location>
        <begin position="157"/>
        <end position="177"/>
    </location>
</feature>
<feature type="transmembrane region" description="Helical" evidence="10">
    <location>
        <begin position="484"/>
        <end position="504"/>
    </location>
</feature>
<comment type="caution">
    <text evidence="12">The sequence shown here is derived from an EMBL/GenBank/DDBJ whole genome shotgun (WGS) entry which is preliminary data.</text>
</comment>
<evidence type="ECO:0000256" key="3">
    <source>
        <dbReference type="ARBA" id="ARBA00022692"/>
    </source>
</evidence>
<reference evidence="12 13" key="1">
    <citation type="submission" date="2024-01" db="EMBL/GenBank/DDBJ databases">
        <title>Hyphobacterium bacterium isolated from marine sediment.</title>
        <authorList>
            <person name="Zhao S."/>
        </authorList>
    </citation>
    <scope>NUCLEOTIDE SEQUENCE [LARGE SCALE GENOMIC DNA]</scope>
    <source>
        <strain evidence="12 13">Y60-23</strain>
    </source>
</reference>
<keyword evidence="4 10" id="KW-0133">Cell shape</keyword>
<name>A0ABU7LV35_9PROT</name>
<feature type="transmembrane region" description="Helical" evidence="10">
    <location>
        <begin position="454"/>
        <end position="472"/>
    </location>
</feature>
<comment type="pathway">
    <text evidence="10">Cell wall biogenesis; peptidoglycan biosynthesis.</text>
</comment>
<dbReference type="Proteomes" id="UP001310692">
    <property type="component" value="Unassembled WGS sequence"/>
</dbReference>
<dbReference type="PRINTS" id="PR01806">
    <property type="entry name" value="VIRFACTRMVIN"/>
</dbReference>
<dbReference type="Pfam" id="PF03023">
    <property type="entry name" value="MurJ"/>
    <property type="match status" value="1"/>
</dbReference>
<dbReference type="CDD" id="cd13123">
    <property type="entry name" value="MATE_MurJ_like"/>
    <property type="match status" value="1"/>
</dbReference>
<dbReference type="PANTHER" id="PTHR47019">
    <property type="entry name" value="LIPID II FLIPPASE MURJ"/>
    <property type="match status" value="1"/>
</dbReference>
<protein>
    <recommendedName>
        <fullName evidence="10">Probable lipid II flippase MurJ</fullName>
    </recommendedName>
</protein>
<feature type="transmembrane region" description="Helical" evidence="10">
    <location>
        <begin position="273"/>
        <end position="291"/>
    </location>
</feature>
<evidence type="ECO:0000256" key="9">
    <source>
        <dbReference type="ARBA" id="ARBA00061532"/>
    </source>
</evidence>
<keyword evidence="2 10" id="KW-1003">Cell membrane</keyword>
<dbReference type="PANTHER" id="PTHR47019:SF1">
    <property type="entry name" value="LIPID II FLIPPASE MURJ"/>
    <property type="match status" value="1"/>
</dbReference>
<keyword evidence="13" id="KW-1185">Reference proteome</keyword>
<dbReference type="InterPro" id="IPR004268">
    <property type="entry name" value="MurJ"/>
</dbReference>
<keyword evidence="3 10" id="KW-0812">Transmembrane</keyword>
<feature type="transmembrane region" description="Helical" evidence="10">
    <location>
        <begin position="385"/>
        <end position="404"/>
    </location>
</feature>
<accession>A0ABU7LV35</accession>
<comment type="subcellular location">
    <subcellularLocation>
        <location evidence="10">Cell inner membrane</location>
        <topology evidence="10">Multi-pass membrane protein</topology>
    </subcellularLocation>
    <subcellularLocation>
        <location evidence="1">Cell membrane</location>
        <topology evidence="1">Multi-pass membrane protein</topology>
    </subcellularLocation>
</comment>
<evidence type="ECO:0000256" key="11">
    <source>
        <dbReference type="PIRNR" id="PIRNR002869"/>
    </source>
</evidence>
<keyword evidence="7 10" id="KW-0472">Membrane</keyword>
<feature type="transmembrane region" description="Helical" evidence="10">
    <location>
        <begin position="189"/>
        <end position="208"/>
    </location>
</feature>
<dbReference type="HAMAP" id="MF_02078">
    <property type="entry name" value="MurJ_MviN"/>
    <property type="match status" value="1"/>
</dbReference>
<proteinExistence type="inferred from homology"/>
<keyword evidence="10" id="KW-0997">Cell inner membrane</keyword>
<dbReference type="NCBIfam" id="TIGR01695">
    <property type="entry name" value="murJ_mviN"/>
    <property type="match status" value="1"/>
</dbReference>
<feature type="transmembrane region" description="Helical" evidence="10">
    <location>
        <begin position="129"/>
        <end position="150"/>
    </location>
</feature>
<comment type="function">
    <text evidence="8 10 11">Involved in peptidoglycan biosynthesis. Transports lipid-linked peptidoglycan precursors from the inner to the outer leaflet of the cytoplasmic membrane.</text>
</comment>
<keyword evidence="10 11" id="KW-0813">Transport</keyword>
<dbReference type="PIRSF" id="PIRSF002869">
    <property type="entry name" value="MviN"/>
    <property type="match status" value="1"/>
</dbReference>
<dbReference type="EMBL" id="JAZDRO010000001">
    <property type="protein sequence ID" value="MEE2565429.1"/>
    <property type="molecule type" value="Genomic_DNA"/>
</dbReference>
<evidence type="ECO:0000256" key="7">
    <source>
        <dbReference type="ARBA" id="ARBA00023136"/>
    </source>
</evidence>
<evidence type="ECO:0000256" key="4">
    <source>
        <dbReference type="ARBA" id="ARBA00022960"/>
    </source>
</evidence>
<evidence type="ECO:0000256" key="5">
    <source>
        <dbReference type="ARBA" id="ARBA00022984"/>
    </source>
</evidence>
<comment type="similarity">
    <text evidence="9 10 11">Belongs to the MurJ/MviN family.</text>
</comment>
<evidence type="ECO:0000256" key="6">
    <source>
        <dbReference type="ARBA" id="ARBA00022989"/>
    </source>
</evidence>
<evidence type="ECO:0000256" key="1">
    <source>
        <dbReference type="ARBA" id="ARBA00004651"/>
    </source>
</evidence>
<evidence type="ECO:0000256" key="2">
    <source>
        <dbReference type="ARBA" id="ARBA00022475"/>
    </source>
</evidence>
<feature type="transmembrane region" description="Helical" evidence="10">
    <location>
        <begin position="410"/>
        <end position="433"/>
    </location>
</feature>
<sequence>MRLLRSTAVIGILTMGSRVLGLVREMLLAAALGAGPVAEAFVVAFRFPNLFRRFFAEGAFNSAFVPLYSRRMEAEGEDSARNFAREVMSVLLVTLGVLTIAAELAMPWIMRALAPGFLDDPGKFELTVLFTQITMPYLMLMSLTAMLGGVLNAHGKFGLAAAAPILLNIVLIAVLVTAPESEADTGLRLTIGVTASGVLQAALLWWGCKRAGIGFPLRWPRLTPGVKRLIVLGVPGAIAAGVTQINITISQIIASLQDGAVALLYYADRLYQLPLGVIGIAMGVALLPALSKRLGAGDEQGAANAMNRALEISMGLTLPATIALIVMPNFLVEGLFMRGAFTGDNAAATALAVQAFAVGLPAFVLIKVFSPGFFAREDTATPMRYAAISMVVNIAVGAGLFFLIRETHPGLGHVGLAAATSVAGWLNALMLGWQLARRGGLSFDKRLIGRLPSLTLSAVAMGGFVAYAASQADLITTYTFDSRFLAVFAVAAAGLAVYGVFALLTRAIRISELRDAFARG</sequence>
<evidence type="ECO:0000313" key="12">
    <source>
        <dbReference type="EMBL" id="MEE2565429.1"/>
    </source>
</evidence>
<feature type="transmembrane region" description="Helical" evidence="10">
    <location>
        <begin position="312"/>
        <end position="331"/>
    </location>
</feature>
<dbReference type="InterPro" id="IPR051050">
    <property type="entry name" value="Lipid_II_flippase_MurJ/MviN"/>
</dbReference>
<organism evidence="12 13">
    <name type="scientific">Hyphobacterium marinum</name>
    <dbReference type="NCBI Taxonomy" id="3116574"/>
    <lineage>
        <taxon>Bacteria</taxon>
        <taxon>Pseudomonadati</taxon>
        <taxon>Pseudomonadota</taxon>
        <taxon>Alphaproteobacteria</taxon>
        <taxon>Maricaulales</taxon>
        <taxon>Maricaulaceae</taxon>
        <taxon>Hyphobacterium</taxon>
    </lineage>
</organism>
<feature type="transmembrane region" description="Helical" evidence="10">
    <location>
        <begin position="351"/>
        <end position="373"/>
    </location>
</feature>
<keyword evidence="10 11" id="KW-0961">Cell wall biogenesis/degradation</keyword>
<dbReference type="RefSeq" id="WP_330194965.1">
    <property type="nucleotide sequence ID" value="NZ_JAZDRO010000001.1"/>
</dbReference>